<comment type="caution">
    <text evidence="6">The sequence shown here is derived from an EMBL/GenBank/DDBJ whole genome shotgun (WGS) entry which is preliminary data.</text>
</comment>
<dbReference type="SMART" id="SM00382">
    <property type="entry name" value="AAA"/>
    <property type="match status" value="1"/>
</dbReference>
<reference evidence="6" key="1">
    <citation type="submission" date="2021-10" db="EMBL/GenBank/DDBJ databases">
        <authorList>
            <person name="Criscuolo A."/>
        </authorList>
    </citation>
    <scope>NUCLEOTIDE SEQUENCE</scope>
    <source>
        <strain evidence="6">CIP111885</strain>
    </source>
</reference>
<dbReference type="InterPro" id="IPR003593">
    <property type="entry name" value="AAA+_ATPase"/>
</dbReference>
<comment type="similarity">
    <text evidence="1">Belongs to the ABC transporter superfamily.</text>
</comment>
<keyword evidence="7" id="KW-1185">Reference proteome</keyword>
<dbReference type="RefSeq" id="WP_230494805.1">
    <property type="nucleotide sequence ID" value="NZ_CAKJTG010000001.1"/>
</dbReference>
<gene>
    <name evidence="6" type="primary">oppF_1</name>
    <name evidence="6" type="ORF">NEOCIP111885_00211</name>
</gene>
<keyword evidence="4 6" id="KW-0067">ATP-binding</keyword>
<dbReference type="Pfam" id="PF08352">
    <property type="entry name" value="oligo_HPY"/>
    <property type="match status" value="1"/>
</dbReference>
<accession>A0A9C7G6A8</accession>
<dbReference type="SUPFAM" id="SSF52540">
    <property type="entry name" value="P-loop containing nucleoside triphosphate hydrolases"/>
    <property type="match status" value="1"/>
</dbReference>
<evidence type="ECO:0000256" key="2">
    <source>
        <dbReference type="ARBA" id="ARBA00022448"/>
    </source>
</evidence>
<dbReference type="GO" id="GO:0055085">
    <property type="term" value="P:transmembrane transport"/>
    <property type="evidence" value="ECO:0007669"/>
    <property type="project" value="UniProtKB-ARBA"/>
</dbReference>
<dbReference type="InterPro" id="IPR050319">
    <property type="entry name" value="ABC_transp_ATP-bind"/>
</dbReference>
<dbReference type="GO" id="GO:0005524">
    <property type="term" value="F:ATP binding"/>
    <property type="evidence" value="ECO:0007669"/>
    <property type="project" value="UniProtKB-KW"/>
</dbReference>
<dbReference type="PROSITE" id="PS00211">
    <property type="entry name" value="ABC_TRANSPORTER_1"/>
    <property type="match status" value="1"/>
</dbReference>
<keyword evidence="2" id="KW-0813">Transport</keyword>
<dbReference type="InterPro" id="IPR013563">
    <property type="entry name" value="Oligopep_ABC_C"/>
</dbReference>
<keyword evidence="3" id="KW-0547">Nucleotide-binding</keyword>
<name>A0A9C7G6A8_9BACI</name>
<dbReference type="NCBIfam" id="TIGR01727">
    <property type="entry name" value="oligo_HPY"/>
    <property type="match status" value="1"/>
</dbReference>
<organism evidence="6 7">
    <name type="scientific">Pseudoneobacillus rhizosphaerae</name>
    <dbReference type="NCBI Taxonomy" id="2880968"/>
    <lineage>
        <taxon>Bacteria</taxon>
        <taxon>Bacillati</taxon>
        <taxon>Bacillota</taxon>
        <taxon>Bacilli</taxon>
        <taxon>Bacillales</taxon>
        <taxon>Bacillaceae</taxon>
        <taxon>Pseudoneobacillus</taxon>
    </lineage>
</organism>
<dbReference type="InterPro" id="IPR003439">
    <property type="entry name" value="ABC_transporter-like_ATP-bd"/>
</dbReference>
<dbReference type="CDD" id="cd03257">
    <property type="entry name" value="ABC_NikE_OppD_transporters"/>
    <property type="match status" value="1"/>
</dbReference>
<dbReference type="GO" id="GO:0016887">
    <property type="term" value="F:ATP hydrolysis activity"/>
    <property type="evidence" value="ECO:0007669"/>
    <property type="project" value="InterPro"/>
</dbReference>
<dbReference type="InterPro" id="IPR017871">
    <property type="entry name" value="ABC_transporter-like_CS"/>
</dbReference>
<dbReference type="Pfam" id="PF00005">
    <property type="entry name" value="ABC_tran"/>
    <property type="match status" value="1"/>
</dbReference>
<dbReference type="PROSITE" id="PS50893">
    <property type="entry name" value="ABC_TRANSPORTER_2"/>
    <property type="match status" value="1"/>
</dbReference>
<protein>
    <submittedName>
        <fullName evidence="6">Oligopeptide transport ATP-binding protein OppF</fullName>
    </submittedName>
</protein>
<dbReference type="InterPro" id="IPR027417">
    <property type="entry name" value="P-loop_NTPase"/>
</dbReference>
<sequence length="322" mass="36210">MSVQEADQPLIQIKNLKKYYKVSGRELKAVNDINLDIYKGETIGLVGESGCGKSTAGKTIIRMHEATAGEVLFNGEDIFKLKGRALNKFKKDMQIIFQDPYSSLNPRMTVEEIVGEPLDLHHIVKGKARRDRIVELLELVGLKSEHFSRYPHEFSGGQRQRIGIARALALNPKFIVCDEPISALDVSIQAQVVNLLKDLQDKMGLTYLFIAHDLSMVKYISDRILVMYLGNMVELTDSDSLYNDPLHPYTQALLSSVPIPDPTIKRERIVLEGEVPSPIDPPSGCVFRTRCNRAMELCASSVPEWREVKQGHFTACHLYNNA</sequence>
<dbReference type="AlphaFoldDB" id="A0A9C7G6A8"/>
<dbReference type="Gene3D" id="3.40.50.300">
    <property type="entry name" value="P-loop containing nucleotide triphosphate hydrolases"/>
    <property type="match status" value="1"/>
</dbReference>
<dbReference type="PANTHER" id="PTHR43776">
    <property type="entry name" value="TRANSPORT ATP-BINDING PROTEIN"/>
    <property type="match status" value="1"/>
</dbReference>
<proteinExistence type="inferred from homology"/>
<evidence type="ECO:0000259" key="5">
    <source>
        <dbReference type="PROSITE" id="PS50893"/>
    </source>
</evidence>
<dbReference type="FunFam" id="3.40.50.300:FF:000016">
    <property type="entry name" value="Oligopeptide ABC transporter ATP-binding component"/>
    <property type="match status" value="1"/>
</dbReference>
<dbReference type="PANTHER" id="PTHR43776:SF7">
    <property type="entry name" value="D,D-DIPEPTIDE TRANSPORT ATP-BINDING PROTEIN DDPF-RELATED"/>
    <property type="match status" value="1"/>
</dbReference>
<evidence type="ECO:0000256" key="1">
    <source>
        <dbReference type="ARBA" id="ARBA00005417"/>
    </source>
</evidence>
<evidence type="ECO:0000313" key="7">
    <source>
        <dbReference type="Proteomes" id="UP000789845"/>
    </source>
</evidence>
<dbReference type="GO" id="GO:0015833">
    <property type="term" value="P:peptide transport"/>
    <property type="evidence" value="ECO:0007669"/>
    <property type="project" value="InterPro"/>
</dbReference>
<evidence type="ECO:0000256" key="3">
    <source>
        <dbReference type="ARBA" id="ARBA00022741"/>
    </source>
</evidence>
<evidence type="ECO:0000256" key="4">
    <source>
        <dbReference type="ARBA" id="ARBA00022840"/>
    </source>
</evidence>
<dbReference type="EMBL" id="CAKJTG010000001">
    <property type="protein sequence ID" value="CAG9606523.1"/>
    <property type="molecule type" value="Genomic_DNA"/>
</dbReference>
<feature type="domain" description="ABC transporter" evidence="5">
    <location>
        <begin position="11"/>
        <end position="254"/>
    </location>
</feature>
<evidence type="ECO:0000313" key="6">
    <source>
        <dbReference type="EMBL" id="CAG9606523.1"/>
    </source>
</evidence>
<dbReference type="Proteomes" id="UP000789845">
    <property type="component" value="Unassembled WGS sequence"/>
</dbReference>